<evidence type="ECO:0000256" key="5">
    <source>
        <dbReference type="SAM" id="SignalP"/>
    </source>
</evidence>
<keyword evidence="8" id="KW-1185">Reference proteome</keyword>
<dbReference type="Proteomes" id="UP000886520">
    <property type="component" value="Chromosome 23"/>
</dbReference>
<dbReference type="PANTHER" id="PTHR46476:SF13">
    <property type="entry name" value="2, PUTATIVE, EXPRESSED-RELATED"/>
    <property type="match status" value="1"/>
</dbReference>
<dbReference type="InterPro" id="IPR017853">
    <property type="entry name" value="GH"/>
</dbReference>
<evidence type="ECO:0000313" key="8">
    <source>
        <dbReference type="Proteomes" id="UP000886520"/>
    </source>
</evidence>
<keyword evidence="1 3" id="KW-0378">Hydrolase</keyword>
<dbReference type="InterPro" id="IPR001223">
    <property type="entry name" value="Glyco_hydro18_cat"/>
</dbReference>
<name>A0A9D4Z4W2_ADICA</name>
<evidence type="ECO:0000256" key="1">
    <source>
        <dbReference type="ARBA" id="ARBA00022801"/>
    </source>
</evidence>
<evidence type="ECO:0000259" key="6">
    <source>
        <dbReference type="PROSITE" id="PS51910"/>
    </source>
</evidence>
<evidence type="ECO:0000256" key="3">
    <source>
        <dbReference type="RuleBase" id="RU000489"/>
    </source>
</evidence>
<feature type="signal peptide" evidence="5">
    <location>
        <begin position="1"/>
        <end position="24"/>
    </location>
</feature>
<dbReference type="PROSITE" id="PS51910">
    <property type="entry name" value="GH18_2"/>
    <property type="match status" value="1"/>
</dbReference>
<organism evidence="7 8">
    <name type="scientific">Adiantum capillus-veneris</name>
    <name type="common">Maidenhair fern</name>
    <dbReference type="NCBI Taxonomy" id="13818"/>
    <lineage>
        <taxon>Eukaryota</taxon>
        <taxon>Viridiplantae</taxon>
        <taxon>Streptophyta</taxon>
        <taxon>Embryophyta</taxon>
        <taxon>Tracheophyta</taxon>
        <taxon>Polypodiopsida</taxon>
        <taxon>Polypodiidae</taxon>
        <taxon>Polypodiales</taxon>
        <taxon>Pteridineae</taxon>
        <taxon>Pteridaceae</taxon>
        <taxon>Vittarioideae</taxon>
        <taxon>Adiantum</taxon>
    </lineage>
</organism>
<dbReference type="SUPFAM" id="SSF51445">
    <property type="entry name" value="(Trans)glycosidases"/>
    <property type="match status" value="1"/>
</dbReference>
<dbReference type="GO" id="GO:0004553">
    <property type="term" value="F:hydrolase activity, hydrolyzing O-glycosyl compounds"/>
    <property type="evidence" value="ECO:0007669"/>
    <property type="project" value="InterPro"/>
</dbReference>
<evidence type="ECO:0000313" key="7">
    <source>
        <dbReference type="EMBL" id="KAI5061389.1"/>
    </source>
</evidence>
<feature type="domain" description="GH18" evidence="6">
    <location>
        <begin position="34"/>
        <end position="329"/>
    </location>
</feature>
<reference evidence="7" key="1">
    <citation type="submission" date="2021-01" db="EMBL/GenBank/DDBJ databases">
        <title>Adiantum capillus-veneris genome.</title>
        <authorList>
            <person name="Fang Y."/>
            <person name="Liao Q."/>
        </authorList>
    </citation>
    <scope>NUCLEOTIDE SEQUENCE</scope>
    <source>
        <strain evidence="7">H3</strain>
        <tissue evidence="7">Leaf</tissue>
    </source>
</reference>
<dbReference type="Gene3D" id="3.20.20.80">
    <property type="entry name" value="Glycosidases"/>
    <property type="match status" value="1"/>
</dbReference>
<keyword evidence="2 3" id="KW-0326">Glycosidase</keyword>
<dbReference type="Pfam" id="PF00704">
    <property type="entry name" value="Glyco_hydro_18"/>
    <property type="match status" value="1"/>
</dbReference>
<comment type="caution">
    <text evidence="7">The sequence shown here is derived from an EMBL/GenBank/DDBJ whole genome shotgun (WGS) entry which is preliminary data.</text>
</comment>
<dbReference type="OrthoDB" id="3012298at2759"/>
<gene>
    <name evidence="7" type="ORF">GOP47_0023894</name>
</gene>
<keyword evidence="5" id="KW-0732">Signal</keyword>
<proteinExistence type="inferred from homology"/>
<dbReference type="PANTHER" id="PTHR46476">
    <property type="entry name" value="CHITINASE 2-LIKE"/>
    <property type="match status" value="1"/>
</dbReference>
<evidence type="ECO:0000256" key="4">
    <source>
        <dbReference type="RuleBase" id="RU004453"/>
    </source>
</evidence>
<dbReference type="AlphaFoldDB" id="A0A9D4Z4W2"/>
<dbReference type="EMBL" id="JABFUD020000023">
    <property type="protein sequence ID" value="KAI5061389.1"/>
    <property type="molecule type" value="Genomic_DNA"/>
</dbReference>
<evidence type="ECO:0000256" key="2">
    <source>
        <dbReference type="ARBA" id="ARBA00023295"/>
    </source>
</evidence>
<comment type="similarity">
    <text evidence="4">Belongs to the glycosyl hydrolase 18 family.</text>
</comment>
<dbReference type="InterPro" id="IPR001579">
    <property type="entry name" value="Glyco_hydro_18_chit_AS"/>
</dbReference>
<protein>
    <recommendedName>
        <fullName evidence="6">GH18 domain-containing protein</fullName>
    </recommendedName>
</protein>
<sequence>MARFVTACIFLLAASAHLFRIADAADMNGHGTPKVFRHYIGFNTDIDLQLDNLPSSLVNNKDIEVHFILSFAIDADDVDGDGVFNSTNGKFLPYWNQKTLSPETIRAFKAKHKNVKMMVTLGGDSISAPQNESTKNMTIPAPQQVFFSPQTPPSWLGNACRSLTSLVRKYDLDGIDIDYEHFKGSPALFAWCIGELVAHLKHSGTIKVASIAPFPEVESQYLQLWQSYSHLFEYVNFQFYVYPTNSSIQELVDYYKAAAAVYKNGNILASYSTDTDAFTQTSITGITPANTFLAYSEMQCSGQVSLNGMFVWAADTSAPSKFKHEIKAQGLLLANTTSCTRKTSQKETRG</sequence>
<dbReference type="GO" id="GO:0005975">
    <property type="term" value="P:carbohydrate metabolic process"/>
    <property type="evidence" value="ECO:0007669"/>
    <property type="project" value="InterPro"/>
</dbReference>
<dbReference type="PROSITE" id="PS01095">
    <property type="entry name" value="GH18_1"/>
    <property type="match status" value="1"/>
</dbReference>
<feature type="chain" id="PRO_5038713192" description="GH18 domain-containing protein" evidence="5">
    <location>
        <begin position="25"/>
        <end position="350"/>
    </location>
</feature>
<accession>A0A9D4Z4W2</accession>